<evidence type="ECO:0000256" key="1">
    <source>
        <dbReference type="SAM" id="Coils"/>
    </source>
</evidence>
<dbReference type="Proteomes" id="UP000230093">
    <property type="component" value="Unassembled WGS sequence"/>
</dbReference>
<dbReference type="EMBL" id="PEZT01000015">
    <property type="protein sequence ID" value="PIS09234.1"/>
    <property type="molecule type" value="Genomic_DNA"/>
</dbReference>
<protein>
    <recommendedName>
        <fullName evidence="2">Sporulation stage II protein D amidase enhancer LytB N-terminal domain-containing protein</fullName>
    </recommendedName>
</protein>
<organism evidence="3 4">
    <name type="scientific">Candidatus Beckwithbacteria bacterium CG10_big_fil_rev_8_21_14_0_10_34_10</name>
    <dbReference type="NCBI Taxonomy" id="1974495"/>
    <lineage>
        <taxon>Bacteria</taxon>
        <taxon>Candidatus Beckwithiibacteriota</taxon>
    </lineage>
</organism>
<proteinExistence type="predicted"/>
<dbReference type="InterPro" id="IPR013486">
    <property type="entry name" value="SpoIID/LytB"/>
</dbReference>
<feature type="coiled-coil region" evidence="1">
    <location>
        <begin position="149"/>
        <end position="179"/>
    </location>
</feature>
<reference evidence="4" key="1">
    <citation type="submission" date="2017-09" db="EMBL/GenBank/DDBJ databases">
        <title>Depth-based differentiation of microbial function through sediment-hosted aquifers and enrichment of novel symbionts in the deep terrestrial subsurface.</title>
        <authorList>
            <person name="Probst A.J."/>
            <person name="Ladd B."/>
            <person name="Jarett J.K."/>
            <person name="Geller-Mcgrath D.E."/>
            <person name="Sieber C.M.K."/>
            <person name="Emerson J.B."/>
            <person name="Anantharaman K."/>
            <person name="Thomas B.C."/>
            <person name="Malmstrom R."/>
            <person name="Stieglmeier M."/>
            <person name="Klingl A."/>
            <person name="Woyke T."/>
            <person name="Ryan C.M."/>
            <person name="Banfield J.F."/>
        </authorList>
    </citation>
    <scope>NUCLEOTIDE SEQUENCE [LARGE SCALE GENOMIC DNA]</scope>
</reference>
<dbReference type="GO" id="GO:0030435">
    <property type="term" value="P:sporulation resulting in formation of a cellular spore"/>
    <property type="evidence" value="ECO:0007669"/>
    <property type="project" value="InterPro"/>
</dbReference>
<feature type="domain" description="Sporulation stage II protein D amidase enhancer LytB N-terminal" evidence="2">
    <location>
        <begin position="310"/>
        <end position="382"/>
    </location>
</feature>
<dbReference type="AlphaFoldDB" id="A0A2H0W985"/>
<name>A0A2H0W985_9BACT</name>
<evidence type="ECO:0000259" key="2">
    <source>
        <dbReference type="Pfam" id="PF08486"/>
    </source>
</evidence>
<dbReference type="Gene3D" id="6.10.250.3150">
    <property type="match status" value="1"/>
</dbReference>
<evidence type="ECO:0000313" key="4">
    <source>
        <dbReference type="Proteomes" id="UP000230093"/>
    </source>
</evidence>
<gene>
    <name evidence="3" type="ORF">COT75_02610</name>
</gene>
<dbReference type="Pfam" id="PF08486">
    <property type="entry name" value="SpoIID"/>
    <property type="match status" value="1"/>
</dbReference>
<keyword evidence="1" id="KW-0175">Coiled coil</keyword>
<sequence>MNLMKKRFFSIVFLFVFVFSLFFKSFVSADELAEIEKQIAELERARQTSIDATRPLEVELDRLEEKLASVQASLKKAEENIVLLEKSIVEREKEFEVQYVILSERVESYYKSLYVPSSLMTLLSSQTASGMAKDLAYRKMVGDEDKKTIANISQDLLGLEKDKKKVEEDKEKLAILQKKTDEQAVFFRDEVKGAKDYQTKLSTQIAELSARQQQLISQRLASLNLPTSLGAGPLYCTDDRNLDPGFSPAFGFFTYGIPHRVGMNQYGAYGRAKAGQGYQTILQAYFSNISFEQRDPNMSIKVQGNGLFGLDEYVKRIYEVPDSWPMEALKAQAVAARSYVLAYTNNGAGEICTTQACQVFKPEPKGGNWEQAVNATQGQVMVSGGQVIKAWYSSTDGGYTHSSAEVWGSSTAWTRNMKDTSGGVGSFTELNSQAYDKDSPCFYAAQGSRSEYAKSAWLKSSEVADIVNVLMLAKADSSTADHLYQTDKSHPYGGEIWNEARVRQELQSRNITPLTSASSVSIGADFGSGRTTTVNIDGKSFSGSEFKDYFNLRAPANIQIVGPLFNVEKK</sequence>
<evidence type="ECO:0000313" key="3">
    <source>
        <dbReference type="EMBL" id="PIS09234.1"/>
    </source>
</evidence>
<dbReference type="InterPro" id="IPR013693">
    <property type="entry name" value="SpoIID/LytB_N"/>
</dbReference>
<dbReference type="NCBIfam" id="TIGR02669">
    <property type="entry name" value="SpoIID_LytB"/>
    <property type="match status" value="1"/>
</dbReference>
<comment type="caution">
    <text evidence="3">The sequence shown here is derived from an EMBL/GenBank/DDBJ whole genome shotgun (WGS) entry which is preliminary data.</text>
</comment>
<feature type="coiled-coil region" evidence="1">
    <location>
        <begin position="28"/>
        <end position="94"/>
    </location>
</feature>
<accession>A0A2H0W985</accession>